<evidence type="ECO:0000256" key="1">
    <source>
        <dbReference type="ARBA" id="ARBA00001933"/>
    </source>
</evidence>
<dbReference type="InterPro" id="IPR015424">
    <property type="entry name" value="PyrdxlP-dep_Trfase"/>
</dbReference>
<dbReference type="InterPro" id="IPR015422">
    <property type="entry name" value="PyrdxlP-dep_Trfase_small"/>
</dbReference>
<evidence type="ECO:0000256" key="3">
    <source>
        <dbReference type="ARBA" id="ARBA00022723"/>
    </source>
</evidence>
<evidence type="ECO:0000259" key="8">
    <source>
        <dbReference type="Pfam" id="PF00266"/>
    </source>
</evidence>
<dbReference type="Proteomes" id="UP000036923">
    <property type="component" value="Unassembled WGS sequence"/>
</dbReference>
<proteinExistence type="inferred from homology"/>
<evidence type="ECO:0000256" key="2">
    <source>
        <dbReference type="ARBA" id="ARBA00006490"/>
    </source>
</evidence>
<keyword evidence="5" id="KW-0408">Iron</keyword>
<evidence type="ECO:0000256" key="4">
    <source>
        <dbReference type="ARBA" id="ARBA00022898"/>
    </source>
</evidence>
<dbReference type="EC" id="2.8.1.7" evidence="9"/>
<name>A0A0L6JJ97_9FIRM</name>
<dbReference type="SUPFAM" id="SSF53383">
    <property type="entry name" value="PLP-dependent transferases"/>
    <property type="match status" value="1"/>
</dbReference>
<dbReference type="AlphaFoldDB" id="A0A0L6JJ97"/>
<comment type="cofactor">
    <cofactor evidence="1 7">
        <name>pyridoxal 5'-phosphate</name>
        <dbReference type="ChEBI" id="CHEBI:597326"/>
    </cofactor>
</comment>
<dbReference type="FunFam" id="3.40.640.10:FF:000084">
    <property type="entry name" value="IscS-like cysteine desulfurase"/>
    <property type="match status" value="1"/>
</dbReference>
<dbReference type="RefSeq" id="WP_036940390.1">
    <property type="nucleotide sequence ID" value="NZ_JQKC01000013.1"/>
</dbReference>
<accession>A0A0L6JJ97</accession>
<evidence type="ECO:0000313" key="9">
    <source>
        <dbReference type="EMBL" id="KNY25753.1"/>
    </source>
</evidence>
<keyword evidence="4" id="KW-0663">Pyridoxal phosphate</keyword>
<dbReference type="PATRIC" id="fig|398512.5.peg.1050"/>
<dbReference type="PIRSF" id="PIRSF005572">
    <property type="entry name" value="NifS"/>
    <property type="match status" value="1"/>
</dbReference>
<keyword evidence="3" id="KW-0479">Metal-binding</keyword>
<dbReference type="Gene3D" id="3.40.640.10">
    <property type="entry name" value="Type I PLP-dependent aspartate aminotransferase-like (Major domain)"/>
    <property type="match status" value="1"/>
</dbReference>
<keyword evidence="9" id="KW-0808">Transferase</keyword>
<keyword evidence="6" id="KW-0411">Iron-sulfur</keyword>
<dbReference type="GO" id="GO:0046872">
    <property type="term" value="F:metal ion binding"/>
    <property type="evidence" value="ECO:0007669"/>
    <property type="project" value="UniProtKB-KW"/>
</dbReference>
<comment type="similarity">
    <text evidence="2">Belongs to the class-V pyridoxal-phosphate-dependent aminotransferase family. NifS/IscS subfamily.</text>
</comment>
<comment type="caution">
    <text evidence="9">The sequence shown here is derived from an EMBL/GenBank/DDBJ whole genome shotgun (WGS) entry which is preliminary data.</text>
</comment>
<protein>
    <submittedName>
        <fullName evidence="9">Cysteine desulfurase</fullName>
        <ecNumber evidence="9">2.8.1.7</ecNumber>
    </submittedName>
</protein>
<dbReference type="Gene3D" id="1.10.260.50">
    <property type="match status" value="1"/>
</dbReference>
<dbReference type="PANTHER" id="PTHR11601:SF50">
    <property type="entry name" value="CYSTEINE DESULFURASE ISCS 2-RELATED"/>
    <property type="match status" value="1"/>
</dbReference>
<feature type="domain" description="Aminotransferase class V" evidence="8">
    <location>
        <begin position="5"/>
        <end position="365"/>
    </location>
</feature>
<dbReference type="InterPro" id="IPR020578">
    <property type="entry name" value="Aminotrans_V_PyrdxlP_BS"/>
</dbReference>
<organism evidence="9 10">
    <name type="scientific">Pseudobacteroides cellulosolvens ATCC 35603 = DSM 2933</name>
    <dbReference type="NCBI Taxonomy" id="398512"/>
    <lineage>
        <taxon>Bacteria</taxon>
        <taxon>Bacillati</taxon>
        <taxon>Bacillota</taxon>
        <taxon>Clostridia</taxon>
        <taxon>Eubacteriales</taxon>
        <taxon>Oscillospiraceae</taxon>
        <taxon>Pseudobacteroides</taxon>
    </lineage>
</organism>
<evidence type="ECO:0000256" key="6">
    <source>
        <dbReference type="ARBA" id="ARBA00023014"/>
    </source>
</evidence>
<keyword evidence="10" id="KW-1185">Reference proteome</keyword>
<dbReference type="Gene3D" id="3.90.1150.10">
    <property type="entry name" value="Aspartate Aminotransferase, domain 1"/>
    <property type="match status" value="1"/>
</dbReference>
<dbReference type="STRING" id="398512.Bccel_1013"/>
<dbReference type="GO" id="GO:0051536">
    <property type="term" value="F:iron-sulfur cluster binding"/>
    <property type="evidence" value="ECO:0007669"/>
    <property type="project" value="UniProtKB-KW"/>
</dbReference>
<reference evidence="10" key="1">
    <citation type="submission" date="2015-07" db="EMBL/GenBank/DDBJ databases">
        <title>Near-Complete Genome Sequence of the Cellulolytic Bacterium Bacteroides (Pseudobacteroides) cellulosolvens ATCC 35603.</title>
        <authorList>
            <person name="Dassa B."/>
            <person name="Utturkar S.M."/>
            <person name="Klingeman D.M."/>
            <person name="Hurt R.A."/>
            <person name="Keller M."/>
            <person name="Xu J."/>
            <person name="Reddy Y.H.K."/>
            <person name="Borovok I."/>
            <person name="Grinberg I.R."/>
            <person name="Lamed R."/>
            <person name="Zhivin O."/>
            <person name="Bayer E.A."/>
            <person name="Brown S.D."/>
        </authorList>
    </citation>
    <scope>NUCLEOTIDE SEQUENCE [LARGE SCALE GENOMIC DNA]</scope>
    <source>
        <strain evidence="10">DSM 2933</strain>
    </source>
</reference>
<dbReference type="EMBL" id="LGTC01000001">
    <property type="protein sequence ID" value="KNY25753.1"/>
    <property type="molecule type" value="Genomic_DNA"/>
</dbReference>
<evidence type="ECO:0000313" key="10">
    <source>
        <dbReference type="Proteomes" id="UP000036923"/>
    </source>
</evidence>
<dbReference type="PANTHER" id="PTHR11601">
    <property type="entry name" value="CYSTEINE DESULFURYLASE FAMILY MEMBER"/>
    <property type="match status" value="1"/>
</dbReference>
<dbReference type="InterPro" id="IPR016454">
    <property type="entry name" value="Cysteine_dSase"/>
</dbReference>
<evidence type="ECO:0000256" key="7">
    <source>
        <dbReference type="RuleBase" id="RU004504"/>
    </source>
</evidence>
<dbReference type="Pfam" id="PF00266">
    <property type="entry name" value="Aminotran_5"/>
    <property type="match status" value="1"/>
</dbReference>
<dbReference type="InterPro" id="IPR015421">
    <property type="entry name" value="PyrdxlP-dep_Trfase_major"/>
</dbReference>
<dbReference type="eggNOG" id="COG1104">
    <property type="taxonomic scope" value="Bacteria"/>
</dbReference>
<dbReference type="OrthoDB" id="9808002at2"/>
<dbReference type="GO" id="GO:0031071">
    <property type="term" value="F:cysteine desulfurase activity"/>
    <property type="evidence" value="ECO:0007669"/>
    <property type="project" value="UniProtKB-EC"/>
</dbReference>
<dbReference type="PROSITE" id="PS00595">
    <property type="entry name" value="AA_TRANSFER_CLASS_5"/>
    <property type="match status" value="1"/>
</dbReference>
<sequence>MNSEIFLDNSSTTKPYDEVIDLMGYISKEVYGNPSSLHRKGIEAEREVKKSRQIISDSLRVNLNEIYFTSGGTESNNLAIMGYLYGNQRKGKHIITTSVEHPSVMEVYEYLKSTGYTVDYLNVDSNGMVNLDELKSKITNETALISIILVNNEVGAIQPINEIIKIKDSINKNTVIHVDAVQAFGKIDIFPKSAGIDMMSMSSHKIHGPKGVGALYVNKSIKLNSMILGGGQESLLRSGTENVPGICGFGKAAEITFSKLKENYKLVEALKNTLVKELNNNIEDYRIISPDESIPYILNIAFGGIKSEVLLHHLEEKNIYISTGSACSSRKKIHSRVLKAMGIPPKYIDGAIRISFSSYNTEEQIITTVNSLKEILPRIRKTSAQRSCK</sequence>
<dbReference type="InterPro" id="IPR000192">
    <property type="entry name" value="Aminotrans_V_dom"/>
</dbReference>
<evidence type="ECO:0000256" key="5">
    <source>
        <dbReference type="ARBA" id="ARBA00023004"/>
    </source>
</evidence>
<gene>
    <name evidence="9" type="ORF">Bccel_1013</name>
</gene>